<evidence type="ECO:0000256" key="1">
    <source>
        <dbReference type="ARBA" id="ARBA00001917"/>
    </source>
</evidence>
<dbReference type="HOGENOM" id="CLU_020639_1_0_1"/>
<dbReference type="AlphaFoldDB" id="M7SF13"/>
<dbReference type="KEGG" id="ela:UCREL1_8181"/>
<dbReference type="eggNOG" id="KOG0538">
    <property type="taxonomic scope" value="Eukaryota"/>
</dbReference>
<evidence type="ECO:0000259" key="3">
    <source>
        <dbReference type="PROSITE" id="PS51349"/>
    </source>
</evidence>
<name>M7SF13_EUTLA</name>
<dbReference type="SUPFAM" id="SSF51395">
    <property type="entry name" value="FMN-linked oxidoreductases"/>
    <property type="match status" value="1"/>
</dbReference>
<evidence type="ECO:0000256" key="2">
    <source>
        <dbReference type="ARBA" id="ARBA00023002"/>
    </source>
</evidence>
<sequence>MVGLPDFEWAARHHMNESTYNQYRYGAAGEWSYRNNLEVYQRFRFRPRVMVDITGIESTMNTTILGHNFSSPIFISPCAMAALTHPDAESSLVEAAANQSILYINEALFRRIEDNGFKAMVLTVDSAGDRTRHRALRYVPDTTVVRDVAYRRMTWDFYQELQNLTSLPIIPKGIQTVEDARRAVDAGAPAIFLSNHGGRALDGSPSALEVAIEIHEEDPSIFREIEVYADGGVRYGTDVLKLLALGVRAVGVGRPMMFANVYGMEGVSRAIHLLKAEIASAAAGLGVADLAAIDSRSVKLRPNGWYS</sequence>
<accession>M7SF13</accession>
<gene>
    <name evidence="4" type="ORF">UCREL1_8181</name>
</gene>
<dbReference type="PANTHER" id="PTHR10578">
    <property type="entry name" value="S -2-HYDROXY-ACID OXIDASE-RELATED"/>
    <property type="match status" value="1"/>
</dbReference>
<dbReference type="GO" id="GO:0016491">
    <property type="term" value="F:oxidoreductase activity"/>
    <property type="evidence" value="ECO:0007669"/>
    <property type="project" value="UniProtKB-KW"/>
</dbReference>
<evidence type="ECO:0000313" key="5">
    <source>
        <dbReference type="Proteomes" id="UP000012174"/>
    </source>
</evidence>
<dbReference type="Proteomes" id="UP000012174">
    <property type="component" value="Unassembled WGS sequence"/>
</dbReference>
<protein>
    <submittedName>
        <fullName evidence="4">Putative cytochrome mitochondrial protein</fullName>
    </submittedName>
</protein>
<dbReference type="STRING" id="1287681.M7SF13"/>
<keyword evidence="5" id="KW-1185">Reference proteome</keyword>
<keyword evidence="2" id="KW-0560">Oxidoreductase</keyword>
<dbReference type="InterPro" id="IPR037396">
    <property type="entry name" value="FMN_HAD"/>
</dbReference>
<proteinExistence type="predicted"/>
<dbReference type="Pfam" id="PF01070">
    <property type="entry name" value="FMN_dh"/>
    <property type="match status" value="2"/>
</dbReference>
<dbReference type="InterPro" id="IPR000262">
    <property type="entry name" value="FMN-dep_DH"/>
</dbReference>
<dbReference type="OMA" id="YNRYRFK"/>
<feature type="domain" description="FMN hydroxy acid dehydrogenase" evidence="3">
    <location>
        <begin position="1"/>
        <end position="303"/>
    </location>
</feature>
<dbReference type="EMBL" id="KB706984">
    <property type="protein sequence ID" value="EMR64854.1"/>
    <property type="molecule type" value="Genomic_DNA"/>
</dbReference>
<dbReference type="PANTHER" id="PTHR10578:SF140">
    <property type="entry name" value="FMN HYDROXY ACID DEHYDROGENASE DOMAIN-CONTAINING PROTEIN"/>
    <property type="match status" value="1"/>
</dbReference>
<evidence type="ECO:0000313" key="4">
    <source>
        <dbReference type="EMBL" id="EMR64854.1"/>
    </source>
</evidence>
<dbReference type="OrthoDB" id="1925334at2759"/>
<dbReference type="PROSITE" id="PS51349">
    <property type="entry name" value="FMN_HYDROXY_ACID_DH_2"/>
    <property type="match status" value="1"/>
</dbReference>
<comment type="cofactor">
    <cofactor evidence="1">
        <name>FMN</name>
        <dbReference type="ChEBI" id="CHEBI:58210"/>
    </cofactor>
</comment>
<organism evidence="4 5">
    <name type="scientific">Eutypa lata (strain UCR-EL1)</name>
    <name type="common">Grapevine dieback disease fungus</name>
    <name type="synonym">Eutypa armeniacae</name>
    <dbReference type="NCBI Taxonomy" id="1287681"/>
    <lineage>
        <taxon>Eukaryota</taxon>
        <taxon>Fungi</taxon>
        <taxon>Dikarya</taxon>
        <taxon>Ascomycota</taxon>
        <taxon>Pezizomycotina</taxon>
        <taxon>Sordariomycetes</taxon>
        <taxon>Xylariomycetidae</taxon>
        <taxon>Xylariales</taxon>
        <taxon>Diatrypaceae</taxon>
        <taxon>Eutypa</taxon>
    </lineage>
</organism>
<dbReference type="Gene3D" id="3.20.20.70">
    <property type="entry name" value="Aldolase class I"/>
    <property type="match status" value="2"/>
</dbReference>
<dbReference type="InterPro" id="IPR013785">
    <property type="entry name" value="Aldolase_TIM"/>
</dbReference>
<reference evidence="5" key="1">
    <citation type="journal article" date="2013" name="Genome Announc.">
        <title>Draft genome sequence of the grapevine dieback fungus Eutypa lata UCR-EL1.</title>
        <authorList>
            <person name="Blanco-Ulate B."/>
            <person name="Rolshausen P.E."/>
            <person name="Cantu D."/>
        </authorList>
    </citation>
    <scope>NUCLEOTIDE SEQUENCE [LARGE SCALE GENOMIC DNA]</scope>
    <source>
        <strain evidence="5">UCR-EL1</strain>
    </source>
</reference>